<accession>A0A978UWL8</accession>
<dbReference type="Gene3D" id="3.30.200.20">
    <property type="entry name" value="Phosphorylase Kinase, domain 1"/>
    <property type="match status" value="1"/>
</dbReference>
<dbReference type="CDD" id="cd00412">
    <property type="entry name" value="pyrophosphatase"/>
    <property type="match status" value="1"/>
</dbReference>
<keyword evidence="7" id="KW-0378">Hydrolase</keyword>
<dbReference type="PANTHER" id="PTHR10286">
    <property type="entry name" value="INORGANIC PYROPHOSPHATASE"/>
    <property type="match status" value="1"/>
</dbReference>
<sequence>MRPLLLTSFILLRLFGHLPICHSFHDQQLVVQTTLLLQNQNQSNEKCGETKIPFPFHLNSPCGSVPNAFNLSCENSTALFLKVGTESYRVLEFFSDGILVDFPGPSSSCRQYNDLNSFDFTESDYFGVSVDNVIGLYDCEDSSLCKAECETIDLPGCDGKDSSSPACCYPLSDHSVWRIGDKFSVFSKFGCRGFSSWVVLPTANSGRRGVKLEWAIPRNSSKAVCAGNADIATATAVEDGVRCSCPDGFVGNGFANGTGCIKSCIKDGREAYGSDCYSKRHSDKKLVILAGVLASIFIIASLIALFWLLKRPVKPGTYDPHRDHFHSSISFRKACRTRLFTYHELEVATKEFEEGQKLADGNNGTIFAGVLGDGSHIAVHKIKCETERDLIQVLSQIEILSAVLHRNIAHLLGCCIDLAYMPLVVYEYPANGTLEEHLHQRREPKTGLDWFRRLNIAAETASVLAFLHYEMCPPIFHNDLKSGYIFLDEHFSAKIAGFGLLSSKQEYSKNTLEGSRFQKNDVCDFGVLLLEIIAGSNSLDLPTLVLQKIRNGKLEEIVDPLLYYHEQPSFRREQIEIVADLATRCLLFGGDGKIGMVDVARELGHITKGSIDGGSKRGPALEETFSNSSLLQMISMSPDSIHLKMGDDKDKEKDANRSTVPRLNERILSSLSRRSVAAHPWHDLEIGPTAPHIFNCVVEITKGSKVKYELDKKTGLIKVDRILYSSVVYPHNYGFIPRTLCEDNDPLDVLILMQEPVLPGCFLRAKAIGLMPMIDQGEKDDKIIAVCADDPEYKHYTDIKELAPHRLSEIRRFFEDYKKNENKEVAVNDFLPSTTALEAIQYSMDLYAEYILHTLRR</sequence>
<dbReference type="Pfam" id="PF00719">
    <property type="entry name" value="Pyrophosphatase"/>
    <property type="match status" value="1"/>
</dbReference>
<dbReference type="GO" id="GO:0000287">
    <property type="term" value="F:magnesium ion binding"/>
    <property type="evidence" value="ECO:0007669"/>
    <property type="project" value="InterPro"/>
</dbReference>
<evidence type="ECO:0000256" key="2">
    <source>
        <dbReference type="ARBA" id="ARBA00004167"/>
    </source>
</evidence>
<dbReference type="PROSITE" id="PS50011">
    <property type="entry name" value="PROTEIN_KINASE_DOM"/>
    <property type="match status" value="1"/>
</dbReference>
<dbReference type="FunFam" id="3.90.80.10:FF:000002">
    <property type="entry name" value="Soluble inorganic pyrophosphatase 4"/>
    <property type="match status" value="1"/>
</dbReference>
<evidence type="ECO:0000256" key="10">
    <source>
        <dbReference type="SAM" id="Phobius"/>
    </source>
</evidence>
<evidence type="ECO:0000256" key="9">
    <source>
        <dbReference type="ARBA" id="ARBA00047820"/>
    </source>
</evidence>
<dbReference type="Pfam" id="PF07714">
    <property type="entry name" value="PK_Tyr_Ser-Thr"/>
    <property type="match status" value="1"/>
</dbReference>
<comment type="cofactor">
    <cofactor evidence="1">
        <name>Mg(2+)</name>
        <dbReference type="ChEBI" id="CHEBI:18420"/>
    </cofactor>
</comment>
<reference evidence="13" key="1">
    <citation type="journal article" date="2021" name="Front. Plant Sci.">
        <title>Chromosome-Scale Genome Assembly for Chinese Sour Jujube and Insights Into Its Genome Evolution and Domestication Signature.</title>
        <authorList>
            <person name="Shen L.-Y."/>
            <person name="Luo H."/>
            <person name="Wang X.-L."/>
            <person name="Wang X.-M."/>
            <person name="Qiu X.-J."/>
            <person name="Liu H."/>
            <person name="Zhou S.-S."/>
            <person name="Jia K.-H."/>
            <person name="Nie S."/>
            <person name="Bao Y.-T."/>
            <person name="Zhang R.-G."/>
            <person name="Yun Q.-Z."/>
            <person name="Chai Y.-H."/>
            <person name="Lu J.-Y."/>
            <person name="Li Y."/>
            <person name="Zhao S.-W."/>
            <person name="Mao J.-F."/>
            <person name="Jia S.-G."/>
            <person name="Mao Y.-M."/>
        </authorList>
    </citation>
    <scope>NUCLEOTIDE SEQUENCE</scope>
    <source>
        <strain evidence="13">AT0</strain>
        <tissue evidence="13">Leaf</tissue>
    </source>
</reference>
<keyword evidence="5" id="KW-0479">Metal-binding</keyword>
<feature type="chain" id="PRO_5037837988" description="inorganic diphosphatase" evidence="11">
    <location>
        <begin position="24"/>
        <end position="857"/>
    </location>
</feature>
<evidence type="ECO:0000313" key="14">
    <source>
        <dbReference type="Proteomes" id="UP000813462"/>
    </source>
</evidence>
<dbReference type="InterPro" id="IPR001245">
    <property type="entry name" value="Ser-Thr/Tyr_kinase_cat_dom"/>
</dbReference>
<feature type="signal peptide" evidence="11">
    <location>
        <begin position="1"/>
        <end position="23"/>
    </location>
</feature>
<comment type="similarity">
    <text evidence="3">Belongs to the PPase family.</text>
</comment>
<dbReference type="GO" id="GO:0005654">
    <property type="term" value="C:nucleoplasm"/>
    <property type="evidence" value="ECO:0007669"/>
    <property type="project" value="UniProtKB-ARBA"/>
</dbReference>
<dbReference type="GO" id="GO:0005524">
    <property type="term" value="F:ATP binding"/>
    <property type="evidence" value="ECO:0007669"/>
    <property type="project" value="InterPro"/>
</dbReference>
<dbReference type="InterPro" id="IPR025287">
    <property type="entry name" value="WAK_GUB"/>
</dbReference>
<keyword evidence="8" id="KW-0460">Magnesium</keyword>
<dbReference type="GO" id="GO:0004672">
    <property type="term" value="F:protein kinase activity"/>
    <property type="evidence" value="ECO:0007669"/>
    <property type="project" value="InterPro"/>
</dbReference>
<dbReference type="AlphaFoldDB" id="A0A978UWL8"/>
<dbReference type="InterPro" id="IPR000719">
    <property type="entry name" value="Prot_kinase_dom"/>
</dbReference>
<comment type="subcellular location">
    <subcellularLocation>
        <location evidence="2">Membrane</location>
        <topology evidence="2">Single-pass membrane protein</topology>
    </subcellularLocation>
</comment>
<dbReference type="SUPFAM" id="SSF56112">
    <property type="entry name" value="Protein kinase-like (PK-like)"/>
    <property type="match status" value="1"/>
</dbReference>
<evidence type="ECO:0000256" key="11">
    <source>
        <dbReference type="SAM" id="SignalP"/>
    </source>
</evidence>
<evidence type="ECO:0000313" key="13">
    <source>
        <dbReference type="EMBL" id="KAH7519384.1"/>
    </source>
</evidence>
<dbReference type="Proteomes" id="UP000813462">
    <property type="component" value="Unassembled WGS sequence"/>
</dbReference>
<dbReference type="SUPFAM" id="SSF50324">
    <property type="entry name" value="Inorganic pyrophosphatase"/>
    <property type="match status" value="1"/>
</dbReference>
<feature type="transmembrane region" description="Helical" evidence="10">
    <location>
        <begin position="286"/>
        <end position="309"/>
    </location>
</feature>
<feature type="domain" description="Protein kinase" evidence="12">
    <location>
        <begin position="352"/>
        <end position="608"/>
    </location>
</feature>
<gene>
    <name evidence="13" type="ORF">FEM48_Zijuj08G0030500</name>
</gene>
<evidence type="ECO:0000256" key="7">
    <source>
        <dbReference type="ARBA" id="ARBA00022801"/>
    </source>
</evidence>
<evidence type="ECO:0000256" key="8">
    <source>
        <dbReference type="ARBA" id="ARBA00022842"/>
    </source>
</evidence>
<dbReference type="FunFam" id="3.30.200.20:FF:000777">
    <property type="entry name" value="probably inactive receptor-like protein kinase At2g46850"/>
    <property type="match status" value="1"/>
</dbReference>
<dbReference type="GO" id="GO:0005829">
    <property type="term" value="C:cytosol"/>
    <property type="evidence" value="ECO:0007669"/>
    <property type="project" value="UniProtKB-ARBA"/>
</dbReference>
<protein>
    <recommendedName>
        <fullName evidence="4">inorganic diphosphatase</fullName>
        <ecNumber evidence="4">3.6.1.1</ecNumber>
    </recommendedName>
</protein>
<name>A0A978UWL8_ZIZJJ</name>
<dbReference type="EC" id="3.6.1.1" evidence="4"/>
<dbReference type="InterPro" id="IPR011009">
    <property type="entry name" value="Kinase-like_dom_sf"/>
</dbReference>
<evidence type="ECO:0000256" key="3">
    <source>
        <dbReference type="ARBA" id="ARBA00006220"/>
    </source>
</evidence>
<dbReference type="PROSITE" id="PS00387">
    <property type="entry name" value="PPASE"/>
    <property type="match status" value="1"/>
</dbReference>
<comment type="catalytic activity">
    <reaction evidence="9">
        <text>diphosphate + H2O = 2 phosphate + H(+)</text>
        <dbReference type="Rhea" id="RHEA:24576"/>
        <dbReference type="ChEBI" id="CHEBI:15377"/>
        <dbReference type="ChEBI" id="CHEBI:15378"/>
        <dbReference type="ChEBI" id="CHEBI:33019"/>
        <dbReference type="ChEBI" id="CHEBI:43474"/>
        <dbReference type="EC" id="3.6.1.1"/>
    </reaction>
</comment>
<dbReference type="GO" id="GO:0016020">
    <property type="term" value="C:membrane"/>
    <property type="evidence" value="ECO:0007669"/>
    <property type="project" value="UniProtKB-SubCell"/>
</dbReference>
<dbReference type="InterPro" id="IPR008162">
    <property type="entry name" value="Pyrophosphatase"/>
</dbReference>
<keyword evidence="6 11" id="KW-0732">Signal</keyword>
<keyword evidence="10" id="KW-0812">Transmembrane</keyword>
<dbReference type="EMBL" id="JAEACU010000008">
    <property type="protein sequence ID" value="KAH7519384.1"/>
    <property type="molecule type" value="Genomic_DNA"/>
</dbReference>
<keyword evidence="10" id="KW-0472">Membrane</keyword>
<dbReference type="Pfam" id="PF13947">
    <property type="entry name" value="GUB_WAK_bind"/>
    <property type="match status" value="1"/>
</dbReference>
<evidence type="ECO:0000256" key="5">
    <source>
        <dbReference type="ARBA" id="ARBA00022723"/>
    </source>
</evidence>
<dbReference type="HAMAP" id="MF_00209">
    <property type="entry name" value="Inorganic_PPase"/>
    <property type="match status" value="1"/>
</dbReference>
<evidence type="ECO:0000256" key="4">
    <source>
        <dbReference type="ARBA" id="ARBA00012146"/>
    </source>
</evidence>
<dbReference type="GO" id="GO:0004427">
    <property type="term" value="F:inorganic diphosphate phosphatase activity"/>
    <property type="evidence" value="ECO:0007669"/>
    <property type="project" value="UniProtKB-EC"/>
</dbReference>
<evidence type="ECO:0000259" key="12">
    <source>
        <dbReference type="PROSITE" id="PS50011"/>
    </source>
</evidence>
<dbReference type="Gene3D" id="3.90.80.10">
    <property type="entry name" value="Inorganic pyrophosphatase"/>
    <property type="match status" value="1"/>
</dbReference>
<keyword evidence="10" id="KW-1133">Transmembrane helix</keyword>
<comment type="caution">
    <text evidence="13">The sequence shown here is derived from an EMBL/GenBank/DDBJ whole genome shotgun (WGS) entry which is preliminary data.</text>
</comment>
<proteinExistence type="inferred from homology"/>
<dbReference type="GO" id="GO:0030247">
    <property type="term" value="F:polysaccharide binding"/>
    <property type="evidence" value="ECO:0007669"/>
    <property type="project" value="InterPro"/>
</dbReference>
<evidence type="ECO:0000256" key="6">
    <source>
        <dbReference type="ARBA" id="ARBA00022729"/>
    </source>
</evidence>
<organism evidence="13 14">
    <name type="scientific">Ziziphus jujuba var. spinosa</name>
    <dbReference type="NCBI Taxonomy" id="714518"/>
    <lineage>
        <taxon>Eukaryota</taxon>
        <taxon>Viridiplantae</taxon>
        <taxon>Streptophyta</taxon>
        <taxon>Embryophyta</taxon>
        <taxon>Tracheophyta</taxon>
        <taxon>Spermatophyta</taxon>
        <taxon>Magnoliopsida</taxon>
        <taxon>eudicotyledons</taxon>
        <taxon>Gunneridae</taxon>
        <taxon>Pentapetalae</taxon>
        <taxon>rosids</taxon>
        <taxon>fabids</taxon>
        <taxon>Rosales</taxon>
        <taxon>Rhamnaceae</taxon>
        <taxon>Paliureae</taxon>
        <taxon>Ziziphus</taxon>
    </lineage>
</organism>
<dbReference type="InterPro" id="IPR036649">
    <property type="entry name" value="Pyrophosphatase_sf"/>
</dbReference>
<dbReference type="Gene3D" id="1.10.510.10">
    <property type="entry name" value="Transferase(Phosphotransferase) domain 1"/>
    <property type="match status" value="1"/>
</dbReference>
<evidence type="ECO:0000256" key="1">
    <source>
        <dbReference type="ARBA" id="ARBA00001946"/>
    </source>
</evidence>
<dbReference type="GO" id="GO:0006796">
    <property type="term" value="P:phosphate-containing compound metabolic process"/>
    <property type="evidence" value="ECO:0007669"/>
    <property type="project" value="InterPro"/>
</dbReference>